<evidence type="ECO:0000313" key="2">
    <source>
        <dbReference type="Proteomes" id="UP000683925"/>
    </source>
</evidence>
<reference evidence="1" key="1">
    <citation type="submission" date="2021-01" db="EMBL/GenBank/DDBJ databases">
        <authorList>
            <consortium name="Genoscope - CEA"/>
            <person name="William W."/>
        </authorList>
    </citation>
    <scope>NUCLEOTIDE SEQUENCE</scope>
</reference>
<protein>
    <submittedName>
        <fullName evidence="1">Uncharacterized protein</fullName>
    </submittedName>
</protein>
<keyword evidence="2" id="KW-1185">Reference proteome</keyword>
<gene>
    <name evidence="1" type="ORF">POCTA_138.1.T0540088</name>
</gene>
<sequence>MKLVKIQVIRCPKLIQNQIINQNRKQITNIFQAIRIDSSQKVLQKKLSNHLEEENESNQKFLMRRKVACLTVSAVSPQIIKRVTEPIYIRNTVKQRPSLINLVRGVVAQIVEHLTVIPPEKKTDIKNNQLLYQQHLIGDYYQRTTHQQQCKLNLTKKEKKSPFNLNPQAIDKNLNIFSSNIVSFNNKLQFVKQNTPKSFIFKKQDKQCNQVFYIISSKNTQKGTLHVHSQTVHQQRYFSCIDFLNIEFILLQCINHLIEMFCAQFILEKTLGAKSEQGEDLKLLHQLQVRKAQSLFLIVDDVNSTNLQFFGINRHNRQITMDLYENYQKQNKNIPNGSASHK</sequence>
<organism evidence="1 2">
    <name type="scientific">Paramecium octaurelia</name>
    <dbReference type="NCBI Taxonomy" id="43137"/>
    <lineage>
        <taxon>Eukaryota</taxon>
        <taxon>Sar</taxon>
        <taxon>Alveolata</taxon>
        <taxon>Ciliophora</taxon>
        <taxon>Intramacronucleata</taxon>
        <taxon>Oligohymenophorea</taxon>
        <taxon>Peniculida</taxon>
        <taxon>Parameciidae</taxon>
        <taxon>Paramecium</taxon>
    </lineage>
</organism>
<dbReference type="AlphaFoldDB" id="A0A8S1V4P2"/>
<dbReference type="Proteomes" id="UP000683925">
    <property type="component" value="Unassembled WGS sequence"/>
</dbReference>
<dbReference type="EMBL" id="CAJJDP010000054">
    <property type="protein sequence ID" value="CAD8169716.1"/>
    <property type="molecule type" value="Genomic_DNA"/>
</dbReference>
<accession>A0A8S1V4P2</accession>
<proteinExistence type="predicted"/>
<evidence type="ECO:0000313" key="1">
    <source>
        <dbReference type="EMBL" id="CAD8169716.1"/>
    </source>
</evidence>
<comment type="caution">
    <text evidence="1">The sequence shown here is derived from an EMBL/GenBank/DDBJ whole genome shotgun (WGS) entry which is preliminary data.</text>
</comment>
<name>A0A8S1V4P2_PAROT</name>